<protein>
    <recommendedName>
        <fullName evidence="3">RHS repeat protein</fullName>
    </recommendedName>
</protein>
<reference evidence="1 2" key="1">
    <citation type="journal article" date="2017" name="ISME J.">
        <title>Energy and carbon metabolisms in a deep terrestrial subsurface fluid microbial community.</title>
        <authorList>
            <person name="Momper L."/>
            <person name="Jungbluth S.P."/>
            <person name="Lee M.D."/>
            <person name="Amend J.P."/>
        </authorList>
    </citation>
    <scope>NUCLEOTIDE SEQUENCE [LARGE SCALE GENOMIC DNA]</scope>
    <source>
        <strain evidence="1">SURF_17</strain>
    </source>
</reference>
<dbReference type="EMBL" id="QZKI01000103">
    <property type="protein sequence ID" value="RJP67521.1"/>
    <property type="molecule type" value="Genomic_DNA"/>
</dbReference>
<proteinExistence type="predicted"/>
<organism evidence="1 2">
    <name type="scientific">Candidatus Abyssobacteria bacterium SURF_17</name>
    <dbReference type="NCBI Taxonomy" id="2093361"/>
    <lineage>
        <taxon>Bacteria</taxon>
        <taxon>Pseudomonadati</taxon>
        <taxon>Candidatus Hydrogenedentota</taxon>
        <taxon>Candidatus Abyssobacteria</taxon>
    </lineage>
</organism>
<gene>
    <name evidence="1" type="ORF">C4532_14495</name>
</gene>
<dbReference type="AlphaFoldDB" id="A0A419ETX1"/>
<name>A0A419ETX1_9BACT</name>
<accession>A0A419ETX1</accession>
<evidence type="ECO:0000313" key="1">
    <source>
        <dbReference type="EMBL" id="RJP67521.1"/>
    </source>
</evidence>
<sequence length="178" mass="20277">MTHLPSGDYTYAYNYYDSNLIQKITYPDGKYAQFEYDDLYRLTNEYARDSGGGLLGTNGYDYDLAENRTGKSNGLVEGYTINALNQVTSIYEVGEDPHTTFEYDLNGNMTSRTVNGQTTCYTYDRENRLRFVYYPPCPDGGSTDFRYDALGRRFKVVQKDAGGQVVGDKRFVYDGLDL</sequence>
<feature type="non-terminal residue" evidence="1">
    <location>
        <position position="178"/>
    </location>
</feature>
<evidence type="ECO:0000313" key="2">
    <source>
        <dbReference type="Proteomes" id="UP000285961"/>
    </source>
</evidence>
<dbReference type="Proteomes" id="UP000285961">
    <property type="component" value="Unassembled WGS sequence"/>
</dbReference>
<dbReference type="Gene3D" id="2.180.10.10">
    <property type="entry name" value="RHS repeat-associated core"/>
    <property type="match status" value="1"/>
</dbReference>
<evidence type="ECO:0008006" key="3">
    <source>
        <dbReference type="Google" id="ProtNLM"/>
    </source>
</evidence>
<comment type="caution">
    <text evidence="1">The sequence shown here is derived from an EMBL/GenBank/DDBJ whole genome shotgun (WGS) entry which is preliminary data.</text>
</comment>